<evidence type="ECO:0000313" key="2">
    <source>
        <dbReference type="Proteomes" id="UP001056120"/>
    </source>
</evidence>
<proteinExistence type="predicted"/>
<protein>
    <submittedName>
        <fullName evidence="1">Uncharacterized protein</fullName>
    </submittedName>
</protein>
<sequence>MNDQGLDLNDKLVDDEGIDVNDQGLNGNDKAVNDKGVDVNDQGLNGNDMAVNNEGVDVNDQGLTGNDEMFNNNDQVTFDAPFVQEDEAMDHVLFRNEDFEYDFEAADFEKEFPLTKMAVNKLYGGTVTFPGVCVTWGLIVMAMIYTVGHVSGAHFNPAVTVTLSLLGLCPFKELVVYIPSQLLGSVLASGTLSLIMNVTAEAYFGTTPSGSTVQSFVVEIIITFIHMFVISGATNDHRAKKKHGGIVVGMAIMLNVFVGGPISGASMNPARSLGPAIVKRKFKGIWAYILGPIIGAIAGGFVYKLLKPTEKSFRDILKRSG</sequence>
<accession>A0ACB9HU15</accession>
<organism evidence="1 2">
    <name type="scientific">Smallanthus sonchifolius</name>
    <dbReference type="NCBI Taxonomy" id="185202"/>
    <lineage>
        <taxon>Eukaryota</taxon>
        <taxon>Viridiplantae</taxon>
        <taxon>Streptophyta</taxon>
        <taxon>Embryophyta</taxon>
        <taxon>Tracheophyta</taxon>
        <taxon>Spermatophyta</taxon>
        <taxon>Magnoliopsida</taxon>
        <taxon>eudicotyledons</taxon>
        <taxon>Gunneridae</taxon>
        <taxon>Pentapetalae</taxon>
        <taxon>asterids</taxon>
        <taxon>campanulids</taxon>
        <taxon>Asterales</taxon>
        <taxon>Asteraceae</taxon>
        <taxon>Asteroideae</taxon>
        <taxon>Heliantheae alliance</taxon>
        <taxon>Millerieae</taxon>
        <taxon>Smallanthus</taxon>
    </lineage>
</organism>
<name>A0ACB9HU15_9ASTR</name>
<dbReference type="Proteomes" id="UP001056120">
    <property type="component" value="Linkage Group LG11"/>
</dbReference>
<reference evidence="2" key="1">
    <citation type="journal article" date="2022" name="Mol. Ecol. Resour.">
        <title>The genomes of chicory, endive, great burdock and yacon provide insights into Asteraceae palaeo-polyploidization history and plant inulin production.</title>
        <authorList>
            <person name="Fan W."/>
            <person name="Wang S."/>
            <person name="Wang H."/>
            <person name="Wang A."/>
            <person name="Jiang F."/>
            <person name="Liu H."/>
            <person name="Zhao H."/>
            <person name="Xu D."/>
            <person name="Zhang Y."/>
        </authorList>
    </citation>
    <scope>NUCLEOTIDE SEQUENCE [LARGE SCALE GENOMIC DNA]</scope>
    <source>
        <strain evidence="2">cv. Yunnan</strain>
    </source>
</reference>
<evidence type="ECO:0000313" key="1">
    <source>
        <dbReference type="EMBL" id="KAI3798928.1"/>
    </source>
</evidence>
<reference evidence="1 2" key="2">
    <citation type="journal article" date="2022" name="Mol. Ecol. Resour.">
        <title>The genomes of chicory, endive, great burdock and yacon provide insights into Asteraceae paleo-polyploidization history and plant inulin production.</title>
        <authorList>
            <person name="Fan W."/>
            <person name="Wang S."/>
            <person name="Wang H."/>
            <person name="Wang A."/>
            <person name="Jiang F."/>
            <person name="Liu H."/>
            <person name="Zhao H."/>
            <person name="Xu D."/>
            <person name="Zhang Y."/>
        </authorList>
    </citation>
    <scope>NUCLEOTIDE SEQUENCE [LARGE SCALE GENOMIC DNA]</scope>
    <source>
        <strain evidence="2">cv. Yunnan</strain>
        <tissue evidence="1">Leaves</tissue>
    </source>
</reference>
<gene>
    <name evidence="1" type="ORF">L1987_34213</name>
</gene>
<dbReference type="EMBL" id="CM042028">
    <property type="protein sequence ID" value="KAI3798928.1"/>
    <property type="molecule type" value="Genomic_DNA"/>
</dbReference>
<keyword evidence="2" id="KW-1185">Reference proteome</keyword>
<comment type="caution">
    <text evidence="1">The sequence shown here is derived from an EMBL/GenBank/DDBJ whole genome shotgun (WGS) entry which is preliminary data.</text>
</comment>